<reference evidence="5 6" key="1">
    <citation type="submission" date="2019-09" db="EMBL/GenBank/DDBJ databases">
        <title>Bird 10,000 Genomes (B10K) Project - Family phase.</title>
        <authorList>
            <person name="Zhang G."/>
        </authorList>
    </citation>
    <scope>NUCLEOTIDE SEQUENCE [LARGE SCALE GENOMIC DNA]</scope>
    <source>
        <strain evidence="5">B10K-DU-008-63</strain>
    </source>
</reference>
<evidence type="ECO:0000256" key="3">
    <source>
        <dbReference type="PROSITE-ProRule" id="PRU00339"/>
    </source>
</evidence>
<gene>
    <name evidence="5" type="primary">Cfap70</name>
    <name evidence="5" type="ORF">GLABRA_R13902</name>
</gene>
<dbReference type="Proteomes" id="UP000591073">
    <property type="component" value="Unassembled WGS sequence"/>
</dbReference>
<dbReference type="Gene3D" id="1.25.40.10">
    <property type="entry name" value="Tetratricopeptide repeat domain"/>
    <property type="match status" value="2"/>
</dbReference>
<accession>A0A7L0S6S7</accession>
<sequence>KTLKSNVSVTLVHVEYNGVILGESSKTDVLPNGTASYDFITSFESSPNGPNSLDDIAQKPVLLTVVEVLQKEKKQKEKTVPLGQAVVDLLPLLQGQCSFKVSAPLYAVPTSPLESLHPEAKGGLEVTVCTKEPLLSATQFANGNLLSVTLEAAYSVPEAFAAAGPLQNYMACLHVPASGEKEFPLLFKNGILKLAGEKEPLPRPKKWPLANIMAPGALSIPNSFIVGGAYEDEDGELNKREDREFRIQAENMKRIVWDTERRCYLDPAAVAILQKRIVECRYWPVEVCRMSVASSSKGKTSKADKGDEDKQISFHGVAYVNMVPLLCPGVKQIRGAFRVFAYQDSEVFEKTKSQHSVFWDLRTQIGLTKEELWTSGISTPPSRAAPSKTQKEDKLTRDKDSNRRVRSREAYHNMSFIMPVMALDSMMLGEQCLSSQQYVEAGTFLMMEIKLDKALVPKRLREELTRRVKQMIPPRAPLPPRTAGAKKAVEDYHNRVTSIAVAVLNEYHELFGKQLPDQGVIDHQTLEEQKRQLNFELNSSGKYFAFKEQLKYAVVKIVREKYLKTTAFESQEQLQAFLSELYVYLVDQMHIALNQLLSEEDASPIPLSLTTEEQLWLFAHEAEVNKDYKLASLYHQQRVAQDQHNIQYWLDYGAFCLLLEETTKAQECFQQALSLDPHHIQRCCVLLVGGREGGWGVSCKVNLSSPVPSLLLCGIVAVTLQHYEEAEIFFEDACCLEPSNIVAWTLSGLFYELQNNNIQVEMAFREAKKLLRAELAKERSIPEAAEGEGGKKHISAGCVSSPSPGPEECLPGNARQNQEPPLPPSGFYTGLLGFLHPCQDLSPCSCFRNKKPTLGLMETHFLAAPSPGSALGQSPCTIFMKAVEFLMKVNAIQFVHRALAHELLSLQGGPSCAYYLVLAQTSLLKEDLSKCEECLHEAVRIDCMNPNVWAQKGHLCYLKRDFGDAKECYERTISFLEDAADMHFVYLRLGSIYLEEKEYRRAKQTYLLACKNSASCLTWLGVGIACYRLEEMVEAEDALSEANALNNTNAEVWGYLTLICLQGGRQLEAEQCYKYTLKV</sequence>
<dbReference type="GO" id="GO:0070062">
    <property type="term" value="C:extracellular exosome"/>
    <property type="evidence" value="ECO:0007669"/>
    <property type="project" value="TreeGrafter"/>
</dbReference>
<dbReference type="SUPFAM" id="SSF48452">
    <property type="entry name" value="TPR-like"/>
    <property type="match status" value="2"/>
</dbReference>
<dbReference type="AlphaFoldDB" id="A0A7L0S6S7"/>
<dbReference type="InterPro" id="IPR011990">
    <property type="entry name" value="TPR-like_helical_dom_sf"/>
</dbReference>
<dbReference type="OrthoDB" id="10262375at2759"/>
<feature type="region of interest" description="Disordered" evidence="4">
    <location>
        <begin position="375"/>
        <end position="404"/>
    </location>
</feature>
<keyword evidence="6" id="KW-1185">Reference proteome</keyword>
<protein>
    <submittedName>
        <fullName evidence="5">CFA70 protein</fullName>
    </submittedName>
</protein>
<comment type="caution">
    <text evidence="5">The sequence shown here is derived from an EMBL/GenBank/DDBJ whole genome shotgun (WGS) entry which is preliminary data.</text>
</comment>
<organism evidence="5 6">
    <name type="scientific">Glaucidium brasilianum</name>
    <name type="common">Ferruginous pygmy-owl</name>
    <dbReference type="NCBI Taxonomy" id="78217"/>
    <lineage>
        <taxon>Eukaryota</taxon>
        <taxon>Metazoa</taxon>
        <taxon>Chordata</taxon>
        <taxon>Craniata</taxon>
        <taxon>Vertebrata</taxon>
        <taxon>Euteleostomi</taxon>
        <taxon>Archelosauria</taxon>
        <taxon>Archosauria</taxon>
        <taxon>Dinosauria</taxon>
        <taxon>Saurischia</taxon>
        <taxon>Theropoda</taxon>
        <taxon>Coelurosauria</taxon>
        <taxon>Aves</taxon>
        <taxon>Neognathae</taxon>
        <taxon>Neoaves</taxon>
        <taxon>Telluraves</taxon>
        <taxon>Strigiformes</taxon>
        <taxon>Strigidae</taxon>
        <taxon>Glaucidium</taxon>
    </lineage>
</organism>
<dbReference type="GO" id="GO:0003341">
    <property type="term" value="P:cilium movement"/>
    <property type="evidence" value="ECO:0007669"/>
    <property type="project" value="TreeGrafter"/>
</dbReference>
<keyword evidence="2 3" id="KW-0802">TPR repeat</keyword>
<feature type="region of interest" description="Disordered" evidence="4">
    <location>
        <begin position="784"/>
        <end position="821"/>
    </location>
</feature>
<evidence type="ECO:0000256" key="1">
    <source>
        <dbReference type="ARBA" id="ARBA00022737"/>
    </source>
</evidence>
<proteinExistence type="predicted"/>
<dbReference type="PANTHER" id="PTHR44314">
    <property type="entry name" value="CILIA- AND FLAGELLA-ASSOCIATED PROTEIN 70"/>
    <property type="match status" value="1"/>
</dbReference>
<feature type="compositionally biased region" description="Basic and acidic residues" evidence="4">
    <location>
        <begin position="389"/>
        <end position="404"/>
    </location>
</feature>
<evidence type="ECO:0000313" key="6">
    <source>
        <dbReference type="Proteomes" id="UP000591073"/>
    </source>
</evidence>
<evidence type="ECO:0000256" key="2">
    <source>
        <dbReference type="ARBA" id="ARBA00022803"/>
    </source>
</evidence>
<evidence type="ECO:0000313" key="5">
    <source>
        <dbReference type="EMBL" id="NXL37209.1"/>
    </source>
</evidence>
<dbReference type="GO" id="GO:0060271">
    <property type="term" value="P:cilium assembly"/>
    <property type="evidence" value="ECO:0007669"/>
    <property type="project" value="TreeGrafter"/>
</dbReference>
<name>A0A7L0S6S7_GLABR</name>
<feature type="non-terminal residue" evidence="5">
    <location>
        <position position="1079"/>
    </location>
</feature>
<evidence type="ECO:0000256" key="4">
    <source>
        <dbReference type="SAM" id="MobiDB-lite"/>
    </source>
</evidence>
<dbReference type="SMART" id="SM00028">
    <property type="entry name" value="TPR"/>
    <property type="match status" value="7"/>
</dbReference>
<feature type="non-terminal residue" evidence="5">
    <location>
        <position position="1"/>
    </location>
</feature>
<dbReference type="Pfam" id="PF13181">
    <property type="entry name" value="TPR_8"/>
    <property type="match status" value="2"/>
</dbReference>
<dbReference type="PANTHER" id="PTHR44314:SF1">
    <property type="entry name" value="CILIA- AND FLAGELLA-ASSOCIATED PROTEIN 70"/>
    <property type="match status" value="1"/>
</dbReference>
<dbReference type="InterPro" id="IPR052628">
    <property type="entry name" value="CFAP70"/>
</dbReference>
<dbReference type="PROSITE" id="PS50005">
    <property type="entry name" value="TPR"/>
    <property type="match status" value="1"/>
</dbReference>
<dbReference type="InterPro" id="IPR019734">
    <property type="entry name" value="TPR_rpt"/>
</dbReference>
<keyword evidence="1" id="KW-0677">Repeat</keyword>
<dbReference type="GO" id="GO:0031514">
    <property type="term" value="C:motile cilium"/>
    <property type="evidence" value="ECO:0007669"/>
    <property type="project" value="TreeGrafter"/>
</dbReference>
<feature type="repeat" description="TPR" evidence="3">
    <location>
        <begin position="646"/>
        <end position="679"/>
    </location>
</feature>
<dbReference type="EMBL" id="VXAP01000597">
    <property type="protein sequence ID" value="NXL37209.1"/>
    <property type="molecule type" value="Genomic_DNA"/>
</dbReference>